<proteinExistence type="predicted"/>
<gene>
    <name evidence="2" type="ORF">ACFU0X_25115</name>
</gene>
<dbReference type="Proteomes" id="UP001600650">
    <property type="component" value="Unassembled WGS sequence"/>
</dbReference>
<evidence type="ECO:0000313" key="2">
    <source>
        <dbReference type="EMBL" id="MFE7966278.1"/>
    </source>
</evidence>
<keyword evidence="3" id="KW-1185">Reference proteome</keyword>
<evidence type="ECO:0000313" key="3">
    <source>
        <dbReference type="Proteomes" id="UP001600650"/>
    </source>
</evidence>
<sequence length="100" mass="10698">MTARSNSDQCRMSYSRSASGRTDWVMSWGSTATPTGTGHSSARRADSRCSRADEAAVAVSRYSETSVRIRSSLTGVRRSVHCANRSAIHAGWPTGESVSA</sequence>
<organism evidence="2 3">
    <name type="scientific">Streptomyces cellulosae</name>
    <dbReference type="NCBI Taxonomy" id="1968"/>
    <lineage>
        <taxon>Bacteria</taxon>
        <taxon>Bacillati</taxon>
        <taxon>Actinomycetota</taxon>
        <taxon>Actinomycetes</taxon>
        <taxon>Kitasatosporales</taxon>
        <taxon>Streptomycetaceae</taxon>
        <taxon>Streptomyces</taxon>
    </lineage>
</organism>
<dbReference type="EMBL" id="JBHVBU010000086">
    <property type="protein sequence ID" value="MFE7966278.1"/>
    <property type="molecule type" value="Genomic_DNA"/>
</dbReference>
<accession>A0ABW6JLK3</accession>
<name>A0ABW6JLK3_STRCE</name>
<protein>
    <submittedName>
        <fullName evidence="2">Uncharacterized protein</fullName>
    </submittedName>
</protein>
<evidence type="ECO:0000256" key="1">
    <source>
        <dbReference type="SAM" id="MobiDB-lite"/>
    </source>
</evidence>
<dbReference type="RefSeq" id="WP_381727831.1">
    <property type="nucleotide sequence ID" value="NZ_JBHVBU010000086.1"/>
</dbReference>
<reference evidence="2 3" key="1">
    <citation type="submission" date="2024-09" db="EMBL/GenBank/DDBJ databases">
        <title>The Natural Products Discovery Center: Release of the First 8490 Sequenced Strains for Exploring Actinobacteria Biosynthetic Diversity.</title>
        <authorList>
            <person name="Kalkreuter E."/>
            <person name="Kautsar S.A."/>
            <person name="Yang D."/>
            <person name="Bader C.D."/>
            <person name="Teijaro C.N."/>
            <person name="Fluegel L."/>
            <person name="Davis C.M."/>
            <person name="Simpson J.R."/>
            <person name="Lauterbach L."/>
            <person name="Steele A.D."/>
            <person name="Gui C."/>
            <person name="Meng S."/>
            <person name="Li G."/>
            <person name="Viehrig K."/>
            <person name="Ye F."/>
            <person name="Su P."/>
            <person name="Kiefer A.F."/>
            <person name="Nichols A."/>
            <person name="Cepeda A.J."/>
            <person name="Yan W."/>
            <person name="Fan B."/>
            <person name="Jiang Y."/>
            <person name="Adhikari A."/>
            <person name="Zheng C.-J."/>
            <person name="Schuster L."/>
            <person name="Cowan T.M."/>
            <person name="Smanski M.J."/>
            <person name="Chevrette M.G."/>
            <person name="De Carvalho L.P.S."/>
            <person name="Shen B."/>
        </authorList>
    </citation>
    <scope>NUCLEOTIDE SEQUENCE [LARGE SCALE GENOMIC DNA]</scope>
    <source>
        <strain evidence="2 3">NPDC057399</strain>
    </source>
</reference>
<feature type="region of interest" description="Disordered" evidence="1">
    <location>
        <begin position="1"/>
        <end position="20"/>
    </location>
</feature>
<comment type="caution">
    <text evidence="2">The sequence shown here is derived from an EMBL/GenBank/DDBJ whole genome shotgun (WGS) entry which is preliminary data.</text>
</comment>